<keyword evidence="1" id="KW-0472">Membrane</keyword>
<protein>
    <submittedName>
        <fullName evidence="2">Uncharacterized protein</fullName>
    </submittedName>
</protein>
<evidence type="ECO:0000313" key="2">
    <source>
        <dbReference type="EMBL" id="SHI78510.1"/>
    </source>
</evidence>
<organism evidence="2 3">
    <name type="scientific">Desulfofundulus thermosubterraneus DSM 16057</name>
    <dbReference type="NCBI Taxonomy" id="1121432"/>
    <lineage>
        <taxon>Bacteria</taxon>
        <taxon>Bacillati</taxon>
        <taxon>Bacillota</taxon>
        <taxon>Clostridia</taxon>
        <taxon>Eubacteriales</taxon>
        <taxon>Peptococcaceae</taxon>
        <taxon>Desulfofundulus</taxon>
    </lineage>
</organism>
<feature type="transmembrane region" description="Helical" evidence="1">
    <location>
        <begin position="72"/>
        <end position="93"/>
    </location>
</feature>
<keyword evidence="1" id="KW-0812">Transmembrane</keyword>
<dbReference type="Proteomes" id="UP000184529">
    <property type="component" value="Unassembled WGS sequence"/>
</dbReference>
<gene>
    <name evidence="2" type="ORF">SAMN02745219_01065</name>
</gene>
<dbReference type="EMBL" id="FQZM01000011">
    <property type="protein sequence ID" value="SHI78510.1"/>
    <property type="molecule type" value="Genomic_DNA"/>
</dbReference>
<name>A0A1M6DZE8_9FIRM</name>
<sequence length="97" mass="10955">MSIFSWHGLKIKSGCCPMRAPGKLCPYCGGRVVEDICSECGSHCNPHYQYLDPFESAWQQGRFLRRLKYGKIVAGVGLALFIYSLIDVLIHFFKGTH</sequence>
<proteinExistence type="predicted"/>
<accession>A0A1M6DZE8</accession>
<dbReference type="AlphaFoldDB" id="A0A1M6DZE8"/>
<evidence type="ECO:0000313" key="3">
    <source>
        <dbReference type="Proteomes" id="UP000184529"/>
    </source>
</evidence>
<reference evidence="3" key="1">
    <citation type="submission" date="2016-11" db="EMBL/GenBank/DDBJ databases">
        <authorList>
            <person name="Varghese N."/>
            <person name="Submissions S."/>
        </authorList>
    </citation>
    <scope>NUCLEOTIDE SEQUENCE [LARGE SCALE GENOMIC DNA]</scope>
    <source>
        <strain evidence="3">DSM 16057</strain>
    </source>
</reference>
<keyword evidence="1" id="KW-1133">Transmembrane helix</keyword>
<keyword evidence="3" id="KW-1185">Reference proteome</keyword>
<evidence type="ECO:0000256" key="1">
    <source>
        <dbReference type="SAM" id="Phobius"/>
    </source>
</evidence>